<dbReference type="GeneID" id="20176687"/>
<feature type="compositionally biased region" description="Polar residues" evidence="1">
    <location>
        <begin position="183"/>
        <end position="193"/>
    </location>
</feature>
<reference evidence="2 3" key="2">
    <citation type="submission" date="2013-11" db="EMBL/GenBank/DDBJ databases">
        <title>The Genome Sequence of Phytophthora parasitica INRA-310.</title>
        <authorList>
            <consortium name="The Broad Institute Genomics Platform"/>
            <person name="Russ C."/>
            <person name="Tyler B."/>
            <person name="Panabieres F."/>
            <person name="Shan W."/>
            <person name="Tripathy S."/>
            <person name="Grunwald N."/>
            <person name="Machado M."/>
            <person name="Johnson C.S."/>
            <person name="Arredondo F."/>
            <person name="Hong C."/>
            <person name="Coffey M."/>
            <person name="Young S.K."/>
            <person name="Zeng Q."/>
            <person name="Gargeya S."/>
            <person name="Fitzgerald M."/>
            <person name="Abouelleil A."/>
            <person name="Alvarado L."/>
            <person name="Chapman S.B."/>
            <person name="Gainer-Dewar J."/>
            <person name="Goldberg J."/>
            <person name="Griggs A."/>
            <person name="Gujja S."/>
            <person name="Hansen M."/>
            <person name="Howarth C."/>
            <person name="Imamovic A."/>
            <person name="Ireland A."/>
            <person name="Larimer J."/>
            <person name="McCowan C."/>
            <person name="Murphy C."/>
            <person name="Pearson M."/>
            <person name="Poon T.W."/>
            <person name="Priest M."/>
            <person name="Roberts A."/>
            <person name="Saif S."/>
            <person name="Shea T."/>
            <person name="Sykes S."/>
            <person name="Wortman J."/>
            <person name="Nusbaum C."/>
            <person name="Birren B."/>
        </authorList>
    </citation>
    <scope>NUCLEOTIDE SEQUENCE [LARGE SCALE GENOMIC DNA]</scope>
    <source>
        <strain evidence="2 3">INRA-310</strain>
    </source>
</reference>
<reference evidence="3" key="1">
    <citation type="submission" date="2011-12" db="EMBL/GenBank/DDBJ databases">
        <authorList>
            <consortium name="The Broad Institute Genome Sequencing Platform"/>
            <person name="Russ C."/>
            <person name="Tyler B."/>
            <person name="Panabieres F."/>
            <person name="Shan W."/>
            <person name="Tripathy S."/>
            <person name="Grunwald N."/>
            <person name="Machado M."/>
            <person name="Young S.K."/>
            <person name="Zeng Q."/>
            <person name="Gargeya S."/>
            <person name="Fitzgerald M."/>
            <person name="Haas B."/>
            <person name="Abouelleil A."/>
            <person name="Alvarado L."/>
            <person name="Arachchi H.M."/>
            <person name="Berlin A."/>
            <person name="Chapman S.B."/>
            <person name="Gearin G."/>
            <person name="Goldberg J."/>
            <person name="Griggs A."/>
            <person name="Gujja S."/>
            <person name="Hansen M."/>
            <person name="Heiman D."/>
            <person name="Howarth C."/>
            <person name="Larimer J."/>
            <person name="Lui A."/>
            <person name="MacDonald P.J.P."/>
            <person name="McCowen C."/>
            <person name="Montmayeur A."/>
            <person name="Murphy C."/>
            <person name="Neiman D."/>
            <person name="Pearson M."/>
            <person name="Priest M."/>
            <person name="Roberts A."/>
            <person name="Saif S."/>
            <person name="Shea T."/>
            <person name="Sisk P."/>
            <person name="Stolte C."/>
            <person name="Sykes S."/>
            <person name="Wortman J."/>
            <person name="Nusbaum C."/>
            <person name="Birren B."/>
        </authorList>
    </citation>
    <scope>NUCLEOTIDE SEQUENCE [LARGE SCALE GENOMIC DNA]</scope>
    <source>
        <strain evidence="3">INRA-310</strain>
    </source>
</reference>
<gene>
    <name evidence="2" type="ORF">PPTG_06744</name>
</gene>
<proteinExistence type="predicted"/>
<evidence type="ECO:0000256" key="1">
    <source>
        <dbReference type="SAM" id="MobiDB-lite"/>
    </source>
</evidence>
<dbReference type="EMBL" id="KI669570">
    <property type="protein sequence ID" value="ETN15477.1"/>
    <property type="molecule type" value="Genomic_DNA"/>
</dbReference>
<dbReference type="OrthoDB" id="113997at2759"/>
<organism evidence="2 3">
    <name type="scientific">Phytophthora nicotianae (strain INRA-310)</name>
    <name type="common">Phytophthora parasitica</name>
    <dbReference type="NCBI Taxonomy" id="761204"/>
    <lineage>
        <taxon>Eukaryota</taxon>
        <taxon>Sar</taxon>
        <taxon>Stramenopiles</taxon>
        <taxon>Oomycota</taxon>
        <taxon>Peronosporomycetes</taxon>
        <taxon>Peronosporales</taxon>
        <taxon>Peronosporaceae</taxon>
        <taxon>Phytophthora</taxon>
    </lineage>
</organism>
<accession>W2QQJ9</accession>
<dbReference type="RefSeq" id="XP_008899033.1">
    <property type="nucleotide sequence ID" value="XM_008900785.1"/>
</dbReference>
<dbReference type="AlphaFoldDB" id="W2QQJ9"/>
<evidence type="ECO:0000313" key="2">
    <source>
        <dbReference type="EMBL" id="ETN15477.1"/>
    </source>
</evidence>
<dbReference type="VEuPathDB" id="FungiDB:PPTG_06744"/>
<name>W2QQJ9_PHYN3</name>
<sequence>MDLLKAIQNDVLKQMEEETQNQFSSVADFREFILVSHPSADVSVSLTMCCLHSERLHGHHGTRVTLVDAAQRDVFEPTSNALADLTPLKRKPYLVQVTVWDAKPKKGVAGKRNLEFEPGAVYKFSHADGVGFYADIAKGSIQYELANNNKICEIKAPLKKRKVFSETSPQPLVSKAKVLEGNTGVSGLRSTNGDVVMTSESKTEENRPVVTTRSKRHP</sequence>
<evidence type="ECO:0000313" key="3">
    <source>
        <dbReference type="Proteomes" id="UP000018817"/>
    </source>
</evidence>
<feature type="region of interest" description="Disordered" evidence="1">
    <location>
        <begin position="183"/>
        <end position="218"/>
    </location>
</feature>
<dbReference type="Proteomes" id="UP000018817">
    <property type="component" value="Unassembled WGS sequence"/>
</dbReference>
<protein>
    <submittedName>
        <fullName evidence="2">Uncharacterized protein</fullName>
    </submittedName>
</protein>